<dbReference type="EMBL" id="CP034209">
    <property type="protein sequence ID" value="QBZ65048.1"/>
    <property type="molecule type" value="Genomic_DNA"/>
</dbReference>
<protein>
    <submittedName>
        <fullName evidence="1">Uncharacterized protein</fullName>
    </submittedName>
</protein>
<evidence type="ECO:0000313" key="2">
    <source>
        <dbReference type="Proteomes" id="UP000294847"/>
    </source>
</evidence>
<dbReference type="AlphaFoldDB" id="A0A4V1C7Y9"/>
<sequence>MSRLFYIIGAIIAAISIVQAQLSKPALRNSLDAFWPQLQKKLRNPGYRIKQWPRGIIAQGCKDLAGRENLDPDVITTYEVLYGDCSIPWLLCRHPDSKTSIETFALRFGQVPVRMRQFTKEALFVPDSSTHAYALGNQLVFFNQVESIGVYLHEVAHTVDFGSGYAVKGQLAANQIWLSAYANDSAVPDAYARSSQVENVAQFPALALFDRLVPGGARAVESSVGRIARQLATLKDQARRGDHGGRLLGQREACSARKPVVATHEMEILVFNEFIATRDDSVEAQTMRAAKCGVEMMAEAMDAMEPTNCYGEHGAFGASNSTE</sequence>
<reference evidence="1 2" key="1">
    <citation type="journal article" date="2019" name="Mol. Biol. Evol.">
        <title>Blast fungal genomes show frequent chromosomal changes, gene gains and losses, and effector gene turnover.</title>
        <authorList>
            <person name="Gomez Luciano L.B."/>
            <person name="Jason Tsai I."/>
            <person name="Chuma I."/>
            <person name="Tosa Y."/>
            <person name="Chen Y.H."/>
            <person name="Li J.Y."/>
            <person name="Li M.Y."/>
            <person name="Jade Lu M.Y."/>
            <person name="Nakayashiki H."/>
            <person name="Li W.H."/>
        </authorList>
    </citation>
    <scope>NUCLEOTIDE SEQUENCE [LARGE SCALE GENOMIC DNA]</scope>
    <source>
        <strain evidence="1">MZ5-1-6</strain>
    </source>
</reference>
<proteinExistence type="predicted"/>
<dbReference type="OMA" id="RVGNAND"/>
<dbReference type="Proteomes" id="UP000294847">
    <property type="component" value="Chromosome 6"/>
</dbReference>
<accession>A0A4V1C7Y9</accession>
<evidence type="ECO:0000313" key="1">
    <source>
        <dbReference type="EMBL" id="QBZ65048.1"/>
    </source>
</evidence>
<organism evidence="1 2">
    <name type="scientific">Pyricularia oryzae</name>
    <name type="common">Rice blast fungus</name>
    <name type="synonym">Magnaporthe oryzae</name>
    <dbReference type="NCBI Taxonomy" id="318829"/>
    <lineage>
        <taxon>Eukaryota</taxon>
        <taxon>Fungi</taxon>
        <taxon>Dikarya</taxon>
        <taxon>Ascomycota</taxon>
        <taxon>Pezizomycotina</taxon>
        <taxon>Sordariomycetes</taxon>
        <taxon>Sordariomycetidae</taxon>
        <taxon>Magnaporthales</taxon>
        <taxon>Pyriculariaceae</taxon>
        <taxon>Pyricularia</taxon>
    </lineage>
</organism>
<gene>
    <name evidence="1" type="ORF">PoMZ_06752</name>
</gene>
<dbReference type="VEuPathDB" id="FungiDB:M_BR32_EuGene_00107061"/>
<name>A0A4V1C7Y9_PYROR</name>